<feature type="transmembrane region" description="Helical" evidence="1">
    <location>
        <begin position="62"/>
        <end position="83"/>
    </location>
</feature>
<feature type="transmembrane region" description="Helical" evidence="1">
    <location>
        <begin position="122"/>
        <end position="140"/>
    </location>
</feature>
<name>A0A7W4Z3J4_9ACTN</name>
<dbReference type="Pfam" id="PF09925">
    <property type="entry name" value="DUF2157"/>
    <property type="match status" value="1"/>
</dbReference>
<keyword evidence="4" id="KW-1185">Reference proteome</keyword>
<sequence length="338" mass="33898">MTGRGWPTVVRGDDPHAVSLDVLVEGWLEAGLITADQADRMVAAVGRVPTTGHRLAPLAVEALAYVGGAVVLAGCGLLSASFWADLPDVARFAVVGVAALLLLLAGAAVPRRLAAAGRRVRSVLWLASTVAWAGAAAVLLDDVLASEGLDSATTAVLVAAATLTYAAGLWAALRYGLQQAATLAAAAALAAALAVRLDLPGEPGLGVWIVGASWFGLGWLRVITPCETPIALGAAAAVVGAMTTAASDLGMALTLTTVVAVIAAAVIRRDLVLLGLGTVAALLNAPAAIGRWFAGSAAAALVLVIVGCGLVAIAIWMARRAWPRAGGPDRARSTTVAP</sequence>
<feature type="domain" description="DUF2157" evidence="2">
    <location>
        <begin position="26"/>
        <end position="132"/>
    </location>
</feature>
<evidence type="ECO:0000259" key="2">
    <source>
        <dbReference type="Pfam" id="PF09925"/>
    </source>
</evidence>
<feature type="transmembrane region" description="Helical" evidence="1">
    <location>
        <begin position="152"/>
        <end position="173"/>
    </location>
</feature>
<accession>A0A7W4Z3J4</accession>
<evidence type="ECO:0000256" key="1">
    <source>
        <dbReference type="SAM" id="Phobius"/>
    </source>
</evidence>
<dbReference type="AlphaFoldDB" id="A0A7W4Z3J4"/>
<feature type="transmembrane region" description="Helical" evidence="1">
    <location>
        <begin position="180"/>
        <end position="199"/>
    </location>
</feature>
<feature type="transmembrane region" description="Helical" evidence="1">
    <location>
        <begin position="89"/>
        <end position="110"/>
    </location>
</feature>
<feature type="transmembrane region" description="Helical" evidence="1">
    <location>
        <begin position="299"/>
        <end position="318"/>
    </location>
</feature>
<comment type="caution">
    <text evidence="3">The sequence shown here is derived from an EMBL/GenBank/DDBJ whole genome shotgun (WGS) entry which is preliminary data.</text>
</comment>
<feature type="transmembrane region" description="Helical" evidence="1">
    <location>
        <begin position="251"/>
        <end position="267"/>
    </location>
</feature>
<feature type="transmembrane region" description="Helical" evidence="1">
    <location>
        <begin position="229"/>
        <end position="245"/>
    </location>
</feature>
<dbReference type="EMBL" id="JACHWR010000002">
    <property type="protein sequence ID" value="MBB3043775.1"/>
    <property type="molecule type" value="Genomic_DNA"/>
</dbReference>
<protein>
    <recommendedName>
        <fullName evidence="2">DUF2157 domain-containing protein</fullName>
    </recommendedName>
</protein>
<organism evidence="3 4">
    <name type="scientific">Nocardioides soli</name>
    <dbReference type="NCBI Taxonomy" id="1036020"/>
    <lineage>
        <taxon>Bacteria</taxon>
        <taxon>Bacillati</taxon>
        <taxon>Actinomycetota</taxon>
        <taxon>Actinomycetes</taxon>
        <taxon>Propionibacteriales</taxon>
        <taxon>Nocardioidaceae</taxon>
        <taxon>Nocardioides</taxon>
    </lineage>
</organism>
<proteinExistence type="predicted"/>
<dbReference type="RefSeq" id="WP_183593549.1">
    <property type="nucleotide sequence ID" value="NZ_JACHWR010000002.1"/>
</dbReference>
<feature type="transmembrane region" description="Helical" evidence="1">
    <location>
        <begin position="205"/>
        <end position="222"/>
    </location>
</feature>
<gene>
    <name evidence="3" type="ORF">FHU40_003593</name>
</gene>
<feature type="transmembrane region" description="Helical" evidence="1">
    <location>
        <begin position="272"/>
        <end position="293"/>
    </location>
</feature>
<keyword evidence="1" id="KW-1133">Transmembrane helix</keyword>
<keyword evidence="1" id="KW-0472">Membrane</keyword>
<evidence type="ECO:0000313" key="3">
    <source>
        <dbReference type="EMBL" id="MBB3043775.1"/>
    </source>
</evidence>
<dbReference type="InterPro" id="IPR018677">
    <property type="entry name" value="DUF2157"/>
</dbReference>
<evidence type="ECO:0000313" key="4">
    <source>
        <dbReference type="Proteomes" id="UP000589626"/>
    </source>
</evidence>
<dbReference type="Proteomes" id="UP000589626">
    <property type="component" value="Unassembled WGS sequence"/>
</dbReference>
<keyword evidence="1" id="KW-0812">Transmembrane</keyword>
<reference evidence="3 4" key="1">
    <citation type="submission" date="2020-08" db="EMBL/GenBank/DDBJ databases">
        <title>Sequencing the genomes of 1000 actinobacteria strains.</title>
        <authorList>
            <person name="Klenk H.-P."/>
        </authorList>
    </citation>
    <scope>NUCLEOTIDE SEQUENCE [LARGE SCALE GENOMIC DNA]</scope>
    <source>
        <strain evidence="3 4">DSM 105498</strain>
    </source>
</reference>